<reference evidence="2 3" key="1">
    <citation type="submission" date="2019-01" db="EMBL/GenBank/DDBJ databases">
        <title>Pseudoxanthomonas composti sp. nov., isolated from compost.</title>
        <authorList>
            <person name="Yang G."/>
        </authorList>
    </citation>
    <scope>NUCLEOTIDE SEQUENCE [LARGE SCALE GENOMIC DNA]</scope>
    <source>
        <strain evidence="2 3">GSS15</strain>
    </source>
</reference>
<keyword evidence="3" id="KW-1185">Reference proteome</keyword>
<dbReference type="EMBL" id="SAWZ01000002">
    <property type="protein sequence ID" value="RXR07360.1"/>
    <property type="molecule type" value="Genomic_DNA"/>
</dbReference>
<feature type="region of interest" description="Disordered" evidence="1">
    <location>
        <begin position="137"/>
        <end position="156"/>
    </location>
</feature>
<evidence type="ECO:0000313" key="3">
    <source>
        <dbReference type="Proteomes" id="UP000289784"/>
    </source>
</evidence>
<gene>
    <name evidence="2" type="ORF">EPA99_05435</name>
</gene>
<name>A0A4Q1JYC3_9GAMM</name>
<sequence length="156" mass="17106">MGGIASDKKLEERARRMALRRDLGNRAPAAAKSTRGCGGAYLVAHACFACRKSFKVAPRPARELRCPCCSAALYEMGRAFKAPPSRNLAQWKKVQALYAAGFRFFSYRGNDGPPLPSQYSQVAAFVRDYPEHPLRIAPARQGRPLSPRPAPARAGM</sequence>
<dbReference type="Proteomes" id="UP000289784">
    <property type="component" value="Unassembled WGS sequence"/>
</dbReference>
<dbReference type="AlphaFoldDB" id="A0A4Q1JYC3"/>
<accession>A0A4Q1JYC3</accession>
<comment type="caution">
    <text evidence="2">The sequence shown here is derived from an EMBL/GenBank/DDBJ whole genome shotgun (WGS) entry which is preliminary data.</text>
</comment>
<proteinExistence type="predicted"/>
<dbReference type="RefSeq" id="WP_129470174.1">
    <property type="nucleotide sequence ID" value="NZ_SAWZ01000002.1"/>
</dbReference>
<evidence type="ECO:0000313" key="2">
    <source>
        <dbReference type="EMBL" id="RXR07360.1"/>
    </source>
</evidence>
<evidence type="ECO:0000256" key="1">
    <source>
        <dbReference type="SAM" id="MobiDB-lite"/>
    </source>
</evidence>
<protein>
    <submittedName>
        <fullName evidence="2">Uncharacterized protein</fullName>
    </submittedName>
</protein>
<dbReference type="OrthoDB" id="6892721at2"/>
<organism evidence="2 3">
    <name type="scientific">Pseudoxanthomonas composti</name>
    <dbReference type="NCBI Taxonomy" id="2137479"/>
    <lineage>
        <taxon>Bacteria</taxon>
        <taxon>Pseudomonadati</taxon>
        <taxon>Pseudomonadota</taxon>
        <taxon>Gammaproteobacteria</taxon>
        <taxon>Lysobacterales</taxon>
        <taxon>Lysobacteraceae</taxon>
        <taxon>Pseudoxanthomonas</taxon>
    </lineage>
</organism>